<feature type="transmembrane region" description="Helical" evidence="1">
    <location>
        <begin position="344"/>
        <end position="366"/>
    </location>
</feature>
<feature type="transmembrane region" description="Helical" evidence="1">
    <location>
        <begin position="62"/>
        <end position="90"/>
    </location>
</feature>
<feature type="transmembrane region" description="Helical" evidence="1">
    <location>
        <begin position="196"/>
        <end position="215"/>
    </location>
</feature>
<dbReference type="OrthoDB" id="6064642at2"/>
<feature type="transmembrane region" description="Helical" evidence="1">
    <location>
        <begin position="111"/>
        <end position="130"/>
    </location>
</feature>
<dbReference type="Pfam" id="PF01757">
    <property type="entry name" value="Acyl_transf_3"/>
    <property type="match status" value="1"/>
</dbReference>
<keyword evidence="4" id="KW-1185">Reference proteome</keyword>
<feature type="transmembrane region" description="Helical" evidence="1">
    <location>
        <begin position="236"/>
        <end position="260"/>
    </location>
</feature>
<protein>
    <recommendedName>
        <fullName evidence="2">Acyltransferase 3 domain-containing protein</fullName>
    </recommendedName>
</protein>
<accession>A0A1I3Z204</accession>
<keyword evidence="1" id="KW-0472">Membrane</keyword>
<feature type="transmembrane region" description="Helical" evidence="1">
    <location>
        <begin position="21"/>
        <end position="42"/>
    </location>
</feature>
<dbReference type="EMBL" id="FOSQ01000002">
    <property type="protein sequence ID" value="SFK38060.1"/>
    <property type="molecule type" value="Genomic_DNA"/>
</dbReference>
<keyword evidence="1" id="KW-0812">Transmembrane</keyword>
<organism evidence="3 4">
    <name type="scientific">Falsiroseomonas stagni DSM 19981</name>
    <dbReference type="NCBI Taxonomy" id="1123062"/>
    <lineage>
        <taxon>Bacteria</taxon>
        <taxon>Pseudomonadati</taxon>
        <taxon>Pseudomonadota</taxon>
        <taxon>Alphaproteobacteria</taxon>
        <taxon>Acetobacterales</taxon>
        <taxon>Roseomonadaceae</taxon>
        <taxon>Falsiroseomonas</taxon>
    </lineage>
</organism>
<evidence type="ECO:0000256" key="1">
    <source>
        <dbReference type="SAM" id="Phobius"/>
    </source>
</evidence>
<dbReference type="InterPro" id="IPR002656">
    <property type="entry name" value="Acyl_transf_3_dom"/>
</dbReference>
<keyword evidence="1" id="KW-1133">Transmembrane helix</keyword>
<evidence type="ECO:0000259" key="2">
    <source>
        <dbReference type="Pfam" id="PF01757"/>
    </source>
</evidence>
<evidence type="ECO:0000313" key="4">
    <source>
        <dbReference type="Proteomes" id="UP000199473"/>
    </source>
</evidence>
<reference evidence="3 4" key="1">
    <citation type="submission" date="2016-10" db="EMBL/GenBank/DDBJ databases">
        <authorList>
            <person name="de Groot N.N."/>
        </authorList>
    </citation>
    <scope>NUCLEOTIDE SEQUENCE [LARGE SCALE GENOMIC DNA]</scope>
    <source>
        <strain evidence="3 4">DSM 19981</strain>
    </source>
</reference>
<feature type="transmembrane region" description="Helical" evidence="1">
    <location>
        <begin position="306"/>
        <end position="324"/>
    </location>
</feature>
<feature type="transmembrane region" description="Helical" evidence="1">
    <location>
        <begin position="171"/>
        <end position="190"/>
    </location>
</feature>
<sequence>MSAVLSAPHARARPLDAAASLPRAIEFARVALVIGLVFLHYFNLPGDHRPPFQGIDPDGPRIATFVNGFLTFFFFSAVPLLSAVSGWLFFGGGDGAGQAIGRKMRGRARSLLLPLLLWNLATLALAILVQRLAPTIGFAQQFNLQSATAGAWDYANAVLGITDVPIAFQFWFVRDLFVTVLCAPILWLVLRHAPVAGAVVLAAVWAAGFTLGLFIRTDVLFFFYLGALARRRDWDLNITAGATLSLLLAYSALVALRTLAPLVLDMADPGTLAWLDVVTRLMRPLGVAACWGACLHLAATSRGGALARWGGFAFFLHAAHYPAIALVKEILSRVMPASGEGWLLAHYGASVAITIAITAAAAVVLFRLSPALYGVLAGGRRLA</sequence>
<name>A0A1I3Z204_9PROT</name>
<dbReference type="Proteomes" id="UP000199473">
    <property type="component" value="Unassembled WGS sequence"/>
</dbReference>
<gene>
    <name evidence="3" type="ORF">SAMN02745775_10269</name>
</gene>
<dbReference type="GO" id="GO:0016747">
    <property type="term" value="F:acyltransferase activity, transferring groups other than amino-acyl groups"/>
    <property type="evidence" value="ECO:0007669"/>
    <property type="project" value="InterPro"/>
</dbReference>
<feature type="domain" description="Acyltransferase 3" evidence="2">
    <location>
        <begin position="24"/>
        <end position="358"/>
    </location>
</feature>
<dbReference type="AlphaFoldDB" id="A0A1I3Z204"/>
<dbReference type="STRING" id="1123062.SAMN02745775_10269"/>
<evidence type="ECO:0000313" key="3">
    <source>
        <dbReference type="EMBL" id="SFK38060.1"/>
    </source>
</evidence>
<proteinExistence type="predicted"/>